<evidence type="ECO:0000313" key="3">
    <source>
        <dbReference type="Proteomes" id="UP000264541"/>
    </source>
</evidence>
<gene>
    <name evidence="2" type="ORF">D0469_18975</name>
</gene>
<protein>
    <submittedName>
        <fullName evidence="2">DUF4912 domain-containing protein</fullName>
    </submittedName>
</protein>
<accession>A0A372LEE1</accession>
<reference evidence="2 3" key="1">
    <citation type="submission" date="2018-08" db="EMBL/GenBank/DDBJ databases">
        <title>Bacillus chawlae sp. nov., Bacillus glennii sp. nov., and Bacillus saganii sp. nov. Isolated from the Vehicle Assembly Building at Kennedy Space Center where the Viking Spacecraft were Assembled.</title>
        <authorList>
            <person name="Seuylemezian A."/>
            <person name="Vaishampayan P."/>
        </authorList>
    </citation>
    <scope>NUCLEOTIDE SEQUENCE [LARGE SCALE GENOMIC DNA]</scope>
    <source>
        <strain evidence="2 3">V47-23a</strain>
    </source>
</reference>
<dbReference type="RefSeq" id="WP_117328304.1">
    <property type="nucleotide sequence ID" value="NZ_QVTE01000057.1"/>
</dbReference>
<keyword evidence="3" id="KW-1185">Reference proteome</keyword>
<feature type="region of interest" description="Disordered" evidence="1">
    <location>
        <begin position="40"/>
        <end position="76"/>
    </location>
</feature>
<dbReference type="InterPro" id="IPR032585">
    <property type="entry name" value="DUF4912"/>
</dbReference>
<dbReference type="Pfam" id="PF16258">
    <property type="entry name" value="DUF4912"/>
    <property type="match status" value="1"/>
</dbReference>
<dbReference type="AlphaFoldDB" id="A0A372LEE1"/>
<feature type="compositionally biased region" description="Polar residues" evidence="1">
    <location>
        <begin position="56"/>
        <end position="65"/>
    </location>
</feature>
<name>A0A372LEE1_9BACI</name>
<evidence type="ECO:0000313" key="2">
    <source>
        <dbReference type="EMBL" id="RFU64287.1"/>
    </source>
</evidence>
<evidence type="ECO:0000256" key="1">
    <source>
        <dbReference type="SAM" id="MobiDB-lite"/>
    </source>
</evidence>
<sequence>MIDKIMDLRKEGLSFRKIAKRLDTTVGRVQYQWTKYSKEKESVQNNKRKSKPVTVMISSDSNSAASDLKREEPSHNGNMMAADSLLMDRLTLILMSSDRALASWYLTPATLRAAEIFWKGSGFYQLAIRMQDITGILYNGTNAVYSVDLIAPKRDTYMDISGLKPNRSYLAELGLLFENGTFVPLIKSYPLQMPRMDTSHCGYLAPDIERWKLGKDQMPNWIEHVSTYSYYEKDRK</sequence>
<proteinExistence type="predicted"/>
<dbReference type="EMBL" id="QVTE01000057">
    <property type="protein sequence ID" value="RFU64287.1"/>
    <property type="molecule type" value="Genomic_DNA"/>
</dbReference>
<comment type="caution">
    <text evidence="2">The sequence shown here is derived from an EMBL/GenBank/DDBJ whole genome shotgun (WGS) entry which is preliminary data.</text>
</comment>
<dbReference type="Proteomes" id="UP000264541">
    <property type="component" value="Unassembled WGS sequence"/>
</dbReference>
<dbReference type="OrthoDB" id="9812700at2"/>
<organism evidence="2 3">
    <name type="scientific">Peribacillus saganii</name>
    <dbReference type="NCBI Taxonomy" id="2303992"/>
    <lineage>
        <taxon>Bacteria</taxon>
        <taxon>Bacillati</taxon>
        <taxon>Bacillota</taxon>
        <taxon>Bacilli</taxon>
        <taxon>Bacillales</taxon>
        <taxon>Bacillaceae</taxon>
        <taxon>Peribacillus</taxon>
    </lineage>
</organism>